<dbReference type="InterPro" id="IPR024607">
    <property type="entry name" value="Sulfatase_CS"/>
</dbReference>
<sequence length="590" mass="65982">MKNNSVRRVLLGLVIICFSNYTLGFGLQDPPNVILVMTDDQGIGDLSCHGNPFLKTPNLNQFAGEAVSLTNFHVSPLCTPTRSAIITGQYPVRNGAWATFKGRASLQKGAPSIARAFKQNGYTTALIGKWHLGDNYPARPTDMGFDFALHHLSGGIGEITDYWGNDYYDDVYFENNEPKQFEGYCTDVWFQEAMRWIENRDDKPFFLYLPTNAPHSPLRVPETYAAPYRAMEGTQIISADYLGMLANIDENFGKLDRFLEAEGLAENTIVIFCSDNGTQYGHGKGLGYDMGYSGSKGSALEGGHRVPFFIRWPKGQLIGGKKVAEPVAHVDLLPTLASLAHLTLPDDWVLDGLDISPLFQREAIPDREIFIHHRQDWRAPEGVAKSAVISGEWRLLNGNQLYDMTSDQRQERNVAQQHPEVVNRLLAAHQAFWVDAFAATPFHQLPPAGLGYDAQEEVVFTIQHAIGDDGPLWKQEQVAEGVRNQNAKHIVDVAKNGTYEVELRRWPKENPGPIGSWPADTSHGLPYRKITPKTAHLQIGDLRLSKSVDLTKEVVRFRLPLKTGVHQLTAQFADDLGRYGVYYVYLRNSN</sequence>
<dbReference type="EMBL" id="QREG01000018">
    <property type="protein sequence ID" value="RED95243.1"/>
    <property type="molecule type" value="Genomic_DNA"/>
</dbReference>
<dbReference type="InterPro" id="IPR000917">
    <property type="entry name" value="Sulfatase_N"/>
</dbReference>
<keyword evidence="3" id="KW-0378">Hydrolase</keyword>
<dbReference type="RefSeq" id="WP_115869332.1">
    <property type="nucleotide sequence ID" value="NZ_QREG01000018.1"/>
</dbReference>
<dbReference type="OrthoDB" id="9764377at2"/>
<name>A0A3D9L010_MARFU</name>
<reference evidence="6 7" key="1">
    <citation type="submission" date="2018-07" db="EMBL/GenBank/DDBJ databases">
        <title>Genomic Encyclopedia of Type Strains, Phase IV (KMG-IV): sequencing the most valuable type-strain genomes for metagenomic binning, comparative biology and taxonomic classification.</title>
        <authorList>
            <person name="Goeker M."/>
        </authorList>
    </citation>
    <scope>NUCLEOTIDE SEQUENCE [LARGE SCALE GENOMIC DNA]</scope>
    <source>
        <strain evidence="6 7">DSM 4134</strain>
    </source>
</reference>
<accession>A0A3D9L010</accession>
<dbReference type="AlphaFoldDB" id="A0A3D9L010"/>
<evidence type="ECO:0000313" key="7">
    <source>
        <dbReference type="Proteomes" id="UP000256779"/>
    </source>
</evidence>
<dbReference type="PROSITE" id="PS00523">
    <property type="entry name" value="SULFATASE_1"/>
    <property type="match status" value="1"/>
</dbReference>
<dbReference type="PROSITE" id="PS00149">
    <property type="entry name" value="SULFATASE_2"/>
    <property type="match status" value="1"/>
</dbReference>
<feature type="domain" description="Sulfatase N-terminal" evidence="5">
    <location>
        <begin position="31"/>
        <end position="341"/>
    </location>
</feature>
<proteinExistence type="inferred from homology"/>
<dbReference type="InterPro" id="IPR017850">
    <property type="entry name" value="Alkaline_phosphatase_core_sf"/>
</dbReference>
<comment type="caution">
    <text evidence="6">The sequence shown here is derived from an EMBL/GenBank/DDBJ whole genome shotgun (WGS) entry which is preliminary data.</text>
</comment>
<dbReference type="GO" id="GO:0046872">
    <property type="term" value="F:metal ion binding"/>
    <property type="evidence" value="ECO:0007669"/>
    <property type="project" value="UniProtKB-KW"/>
</dbReference>
<dbReference type="PANTHER" id="PTHR42693:SF53">
    <property type="entry name" value="ENDO-4-O-SULFATASE"/>
    <property type="match status" value="1"/>
</dbReference>
<dbReference type="PANTHER" id="PTHR42693">
    <property type="entry name" value="ARYLSULFATASE FAMILY MEMBER"/>
    <property type="match status" value="1"/>
</dbReference>
<dbReference type="GO" id="GO:0004065">
    <property type="term" value="F:arylsulfatase activity"/>
    <property type="evidence" value="ECO:0007669"/>
    <property type="project" value="TreeGrafter"/>
</dbReference>
<gene>
    <name evidence="6" type="ORF">C7460_11820</name>
</gene>
<dbReference type="Gene3D" id="3.40.720.10">
    <property type="entry name" value="Alkaline Phosphatase, subunit A"/>
    <property type="match status" value="1"/>
</dbReference>
<dbReference type="Proteomes" id="UP000256779">
    <property type="component" value="Unassembled WGS sequence"/>
</dbReference>
<dbReference type="InterPro" id="IPR050738">
    <property type="entry name" value="Sulfatase"/>
</dbReference>
<dbReference type="Gene3D" id="3.30.1120.10">
    <property type="match status" value="1"/>
</dbReference>
<dbReference type="SUPFAM" id="SSF53649">
    <property type="entry name" value="Alkaline phosphatase-like"/>
    <property type="match status" value="1"/>
</dbReference>
<evidence type="ECO:0000259" key="5">
    <source>
        <dbReference type="Pfam" id="PF00884"/>
    </source>
</evidence>
<dbReference type="CDD" id="cd16146">
    <property type="entry name" value="ARS_like"/>
    <property type="match status" value="1"/>
</dbReference>
<evidence type="ECO:0000256" key="1">
    <source>
        <dbReference type="ARBA" id="ARBA00008779"/>
    </source>
</evidence>
<keyword evidence="2" id="KW-0479">Metal-binding</keyword>
<evidence type="ECO:0000256" key="2">
    <source>
        <dbReference type="ARBA" id="ARBA00022723"/>
    </source>
</evidence>
<evidence type="ECO:0000313" key="6">
    <source>
        <dbReference type="EMBL" id="RED95243.1"/>
    </source>
</evidence>
<keyword evidence="7" id="KW-1185">Reference proteome</keyword>
<comment type="similarity">
    <text evidence="1">Belongs to the sulfatase family.</text>
</comment>
<organism evidence="6 7">
    <name type="scientific">Marinoscillum furvescens DSM 4134</name>
    <dbReference type="NCBI Taxonomy" id="1122208"/>
    <lineage>
        <taxon>Bacteria</taxon>
        <taxon>Pseudomonadati</taxon>
        <taxon>Bacteroidota</taxon>
        <taxon>Cytophagia</taxon>
        <taxon>Cytophagales</taxon>
        <taxon>Reichenbachiellaceae</taxon>
        <taxon>Marinoscillum</taxon>
    </lineage>
</organism>
<evidence type="ECO:0000256" key="4">
    <source>
        <dbReference type="ARBA" id="ARBA00022837"/>
    </source>
</evidence>
<evidence type="ECO:0000256" key="3">
    <source>
        <dbReference type="ARBA" id="ARBA00022801"/>
    </source>
</evidence>
<keyword evidence="4" id="KW-0106">Calcium</keyword>
<protein>
    <submittedName>
        <fullName evidence="6">Arylsulfatase A-like enzyme</fullName>
    </submittedName>
</protein>
<dbReference type="Pfam" id="PF00884">
    <property type="entry name" value="Sulfatase"/>
    <property type="match status" value="1"/>
</dbReference>